<comment type="cofactor">
    <cofactor evidence="1">
        <name>Ca(2+)</name>
        <dbReference type="ChEBI" id="CHEBI:29108"/>
    </cofactor>
</comment>
<dbReference type="InterPro" id="IPR048165">
    <property type="entry name" value="Bluetail_dom"/>
</dbReference>
<dbReference type="Proteomes" id="UP000648873">
    <property type="component" value="Unassembled WGS sequence"/>
</dbReference>
<dbReference type="NCBIfam" id="NF041519">
    <property type="entry name" value="bluetail"/>
    <property type="match status" value="1"/>
</dbReference>
<name>A0ABR8GEU7_MICVR</name>
<keyword evidence="4" id="KW-0677">Repeat</keyword>
<keyword evidence="7" id="KW-1185">Reference proteome</keyword>
<organism evidence="6 7">
    <name type="scientific">Microcystis viridis FACHB-1342</name>
    <dbReference type="NCBI Taxonomy" id="2692900"/>
    <lineage>
        <taxon>Bacteria</taxon>
        <taxon>Bacillati</taxon>
        <taxon>Cyanobacteriota</taxon>
        <taxon>Cyanophyceae</taxon>
        <taxon>Oscillatoriophycideae</taxon>
        <taxon>Chroococcales</taxon>
        <taxon>Microcystaceae</taxon>
        <taxon>Microcystis</taxon>
    </lineage>
</organism>
<evidence type="ECO:0000256" key="2">
    <source>
        <dbReference type="ARBA" id="ARBA00004613"/>
    </source>
</evidence>
<evidence type="ECO:0000256" key="4">
    <source>
        <dbReference type="ARBA" id="ARBA00022737"/>
    </source>
</evidence>
<evidence type="ECO:0000313" key="7">
    <source>
        <dbReference type="Proteomes" id="UP000648873"/>
    </source>
</evidence>
<gene>
    <name evidence="6" type="ORF">H6G40_16750</name>
</gene>
<protein>
    <submittedName>
        <fullName evidence="6">M10 family metallopeptidase C-terminal domain-containing protein</fullName>
    </submittedName>
</protein>
<dbReference type="SUPFAM" id="SSF141072">
    <property type="entry name" value="CalX-like"/>
    <property type="match status" value="1"/>
</dbReference>
<evidence type="ECO:0000259" key="5">
    <source>
        <dbReference type="Pfam" id="PF08548"/>
    </source>
</evidence>
<dbReference type="EMBL" id="JACJSV010000055">
    <property type="protein sequence ID" value="MBD2601834.1"/>
    <property type="molecule type" value="Genomic_DNA"/>
</dbReference>
<dbReference type="InterPro" id="IPR001343">
    <property type="entry name" value="Hemolysn_Ca-bd"/>
</dbReference>
<dbReference type="InterPro" id="IPR038081">
    <property type="entry name" value="CalX-like_sf"/>
</dbReference>
<dbReference type="InterPro" id="IPR013858">
    <property type="entry name" value="Peptidase_M10B_C"/>
</dbReference>
<comment type="subcellular location">
    <subcellularLocation>
        <location evidence="2">Secreted</location>
    </subcellularLocation>
</comment>
<dbReference type="Pfam" id="PF08548">
    <property type="entry name" value="Peptidase_M10_C"/>
    <property type="match status" value="1"/>
</dbReference>
<reference evidence="6 7" key="1">
    <citation type="journal article" date="2020" name="ISME J.">
        <title>Comparative genomics reveals insights into cyanobacterial evolution and habitat adaptation.</title>
        <authorList>
            <person name="Chen M.Y."/>
            <person name="Teng W.K."/>
            <person name="Zhao L."/>
            <person name="Hu C.X."/>
            <person name="Zhou Y.K."/>
            <person name="Han B.P."/>
            <person name="Song L.R."/>
            <person name="Shu W.S."/>
        </authorList>
    </citation>
    <scope>NUCLEOTIDE SEQUENCE [LARGE SCALE GENOMIC DNA]</scope>
    <source>
        <strain evidence="6 7">FACHB-1342</strain>
    </source>
</reference>
<evidence type="ECO:0000256" key="1">
    <source>
        <dbReference type="ARBA" id="ARBA00001913"/>
    </source>
</evidence>
<accession>A0ABR8GEU7</accession>
<dbReference type="Gene3D" id="2.150.10.10">
    <property type="entry name" value="Serralysin-like metalloprotease, C-terminal"/>
    <property type="match status" value="1"/>
</dbReference>
<sequence>MESTEGFITFQPGESSKTIFIKTRDDFRQEKNEQFAVQLIYPTNGASITTSTAIATIENNDFIGGFGSDVIQGTQKADYINGNAGADTLTGLEGNDTFIFQFGQSSALAPDRITDFKIGGDKIDLLTKAGLERSAPSVFTRASDSTASTLSIVANNVFGDANGRTIGNQALGSNSAAIVQVSTPGISGTYLIVNDNDSSFSPFDDLMINITGYQGNLPGVGSISVSNFFV</sequence>
<feature type="domain" description="Peptidase M10 serralysin C-terminal" evidence="5">
    <location>
        <begin position="55"/>
        <end position="126"/>
    </location>
</feature>
<dbReference type="SUPFAM" id="SSF51120">
    <property type="entry name" value="beta-Roll"/>
    <property type="match status" value="1"/>
</dbReference>
<dbReference type="Pfam" id="PF00353">
    <property type="entry name" value="HemolysinCabind"/>
    <property type="match status" value="1"/>
</dbReference>
<dbReference type="InterPro" id="IPR011049">
    <property type="entry name" value="Serralysin-like_metalloprot_C"/>
</dbReference>
<keyword evidence="3" id="KW-0964">Secreted</keyword>
<proteinExistence type="predicted"/>
<evidence type="ECO:0000256" key="3">
    <source>
        <dbReference type="ARBA" id="ARBA00022525"/>
    </source>
</evidence>
<comment type="caution">
    <text evidence="6">The sequence shown here is derived from an EMBL/GenBank/DDBJ whole genome shotgun (WGS) entry which is preliminary data.</text>
</comment>
<evidence type="ECO:0000313" key="6">
    <source>
        <dbReference type="EMBL" id="MBD2601834.1"/>
    </source>
</evidence>